<evidence type="ECO:0008006" key="6">
    <source>
        <dbReference type="Google" id="ProtNLM"/>
    </source>
</evidence>
<dbReference type="InterPro" id="IPR024975">
    <property type="entry name" value="NOV_C"/>
</dbReference>
<dbReference type="Gene3D" id="3.30.565.10">
    <property type="entry name" value="Histidine kinase-like ATPase, C-terminal domain"/>
    <property type="match status" value="1"/>
</dbReference>
<protein>
    <recommendedName>
        <fullName evidence="6">Protein NO VEIN C-terminal domain-containing protein</fullName>
    </recommendedName>
</protein>
<evidence type="ECO:0000256" key="1">
    <source>
        <dbReference type="SAM" id="MobiDB-lite"/>
    </source>
</evidence>
<organism evidence="4 5">
    <name type="scientific">Penstemon smallii</name>
    <dbReference type="NCBI Taxonomy" id="265156"/>
    <lineage>
        <taxon>Eukaryota</taxon>
        <taxon>Viridiplantae</taxon>
        <taxon>Streptophyta</taxon>
        <taxon>Embryophyta</taxon>
        <taxon>Tracheophyta</taxon>
        <taxon>Spermatophyta</taxon>
        <taxon>Magnoliopsida</taxon>
        <taxon>eudicotyledons</taxon>
        <taxon>Gunneridae</taxon>
        <taxon>Pentapetalae</taxon>
        <taxon>asterids</taxon>
        <taxon>lamiids</taxon>
        <taxon>Lamiales</taxon>
        <taxon>Plantaginaceae</taxon>
        <taxon>Cheloneae</taxon>
        <taxon>Penstemon</taxon>
    </lineage>
</organism>
<dbReference type="EMBL" id="JBJXBP010000005">
    <property type="protein sequence ID" value="KAL3828403.1"/>
    <property type="molecule type" value="Genomic_DNA"/>
</dbReference>
<name>A0ABD3SW03_9LAMI</name>
<feature type="region of interest" description="Disordered" evidence="1">
    <location>
        <begin position="1"/>
        <end position="27"/>
    </location>
</feature>
<dbReference type="Proteomes" id="UP001634393">
    <property type="component" value="Unassembled WGS sequence"/>
</dbReference>
<feature type="compositionally biased region" description="Basic and acidic residues" evidence="1">
    <location>
        <begin position="364"/>
        <end position="375"/>
    </location>
</feature>
<feature type="domain" description="Protein NO VEIN C-terminal" evidence="2">
    <location>
        <begin position="2564"/>
        <end position="2654"/>
    </location>
</feature>
<feature type="compositionally biased region" description="Polar residues" evidence="1">
    <location>
        <begin position="376"/>
        <end position="386"/>
    </location>
</feature>
<proteinExistence type="predicted"/>
<reference evidence="4 5" key="1">
    <citation type="submission" date="2024-12" db="EMBL/GenBank/DDBJ databases">
        <title>The unique morphological basis and parallel evolutionary history of personate flowers in Penstemon.</title>
        <authorList>
            <person name="Depatie T.H."/>
            <person name="Wessinger C.A."/>
        </authorList>
    </citation>
    <scope>NUCLEOTIDE SEQUENCE [LARGE SCALE GENOMIC DNA]</scope>
    <source>
        <strain evidence="4">WTNN_2</strain>
        <tissue evidence="4">Leaf</tissue>
    </source>
</reference>
<evidence type="ECO:0000259" key="2">
    <source>
        <dbReference type="Pfam" id="PF13020"/>
    </source>
</evidence>
<evidence type="ECO:0000313" key="4">
    <source>
        <dbReference type="EMBL" id="KAL3828403.1"/>
    </source>
</evidence>
<comment type="caution">
    <text evidence="4">The sequence shown here is derived from an EMBL/GenBank/DDBJ whole genome shotgun (WGS) entry which is preliminary data.</text>
</comment>
<sequence>MYGEKAPFFPGGGGRGTAQPSQQQQQQQQIQLNHNLFPNPNNLFFPYQNPVLFPHLSPFLQNSSNFPQFQHQLPNNSFNSNNFQNNNNNNIKFPQQPVKLQNETIEKLDKAVRKARRDFLTSKENVSAWKVSQAALLMVKAESWESLGFQMQQVPSLSRLLVTEGKINAFIHCFVAVRRITSLYDLEIAICESEGIERFEELELGPLLRHPLIVHYFAVTFDMTEVYKIRTEDVISYLFEFMETHSQKEVKVDLFMDFISMKQSVSGSEKLCVRIQNFGMYINQIKQARQSEDIVSKKCFEKMRTKAVKRIDNRPLYAQKKQLDENFTVISQRIKSFSSENTQFCGKHIRFVSSSSEHDDSDDNEFKDNQDDKNSGSKCSLPLSNVKSDRVSSCPYPSATEEMTRLGLKSEAYSSPNTPDGGLRCNMENELSERKRRTENVTSSSSAPHKRPKRDRFAINVKHKGGGSRDINDHVLSIESLMMFATTWKEACCVNNADEVLDRMLQFYNVTKKKKVKALFTKYPFVGLLNAAVSCIKIGIWDIKNDNVLAIAQQGVDSKKFKSSADHINIDVEPAEEGVAVSAHKILPKKDVKVEDIMKKLSGYFEEELLSYKNRSQENKFSLLMKLCEGQYWLIKQYSINEFESLGYGEYFLFLEKYMYLLPYALRKCLMGGINEDVSLEARLLPLQLDVLLSQTFNSLRENELINLQTISELLSKQFPLVCFKLLKSDQIENFAKYVSENRCNLTSNCVLFSTPLLRLNCKRCSLAQSDKELEENGGVNYNNGPREGMTGTVTTKDAIEVLLKAPMLTDLNLWSHWDLLFAPSLGSIVEWLFKEVNTKELLCLVTNDGKVIRLDHSATMDSFLKVFIQGSAFETAVELVSLFALYGGEQNVPLSLLKCHARQAFEVIISNSSEMESHDKNWLMHGKTSYDQFGRNTSSNLGIKLSNDKNILNKAVPVTSRFILDCLSYLPIEFCSFAADVLISGLQSFVKGVPSAILTECKQIEQRIILHEVGMSLGLVDWVNDYHSFLSSVTTGFSPSSSCLDVVTSKLNPSSMIVQDVLNQHPSSETNYNDVKCKGINGGAKAEVSAGGSTSNSEKLPVLNIHTDNDASRVIEFIRKEEFGLDHSLSATENKMLEKQHARLGRALHCLSQELYSQDSHFLLELVQNADDNFYPENVEPTLTFILQEKGIIVLNNEKGFLANNIRALCDVGNSTKKGHNAGYIGKKGIGFKSVFRVTDAPEIHSNGFHIKFDISQGQIGFVLPTIVPSCDIDMYSRLASADADRMDQNSWNTCIVLPFRTNLTESFSMNNIASMFSDLHPSLLLFLHRLQCIKFRNLLDNSLLVMRKEVLGDGIVQVSLGNEKMTWFLVSKKLQDDVIRSDVQRTEISIAFTLQEIDGGYIPILDLQPVFAFLPLRTYGLRFILQGDFVLPSSREEVDGNSPWNQWLLSEFPDLFVSAERSFCDLPCFRECVGKAVTTFMSFIPLVGEVHGFFSSLPRMIFSKLRMSNCLVLDGDVKEWVPPCRVLRNWTEQTRSLLSDSLLREHLGLGFLNREIVLSDPLARALGVEDYGPKLLLRIISSLCRSENGLRSMGLTWLSSWLSEIYLMSSHSFNEASLCFVRDSDFMSDLQRIQFIPLSNGKFGSVDEDTIWLHSDAVDQGIDEYVLEAFQELYSKLRIVSPNLLAAASVESSRADTTIVENVTRMLFKVGVHRLSAHEILKMHVLPAISDDGNAIGQEKLMIEYLSFAMFHLQSSCTNCRIERDDIMMELREKALILTNYGYKRTNEESIHFNREYKNPVDVHKLTSALDVKWHEVSTTYLKHPITKSLGDGVLKWRKFFQDLGVTDFVQIVQTEKKVAEMSFVDLKDIICGKDMISVDSVAKNWDSKELFSIVSGISSRDDRKYSLYLMEILDSLWDDYFTDKLTGNCIDSTGKCKLFKSSIISIFQDFPWIVSNIDNKLHHPKDLFQDCVAVNSILGISAPYSIPKVRNEKLLADIGLRTEVTLDDALSVLRIWRRSESPFKASVSQMSNFYGFLGKGMTLSKKKIIEELHSGPFIFVPYSSSCSHGDVVSGALLSPQEVYWHDSISLMDQVKSVHPESVAGAASSTHRNMLYNLYPNLHNFFVNECGVNETPPLRNYLQILLQLSSTDIPHRAAKRVFEVFLRWADALVTGSLSLEDVEYVKESLFKREFTVLPTRHDKWVSLHSSFGLVCWCDDDNLGREFKHLEGVDFLFFGESTDVENEMLRAKVSIITQKLGIPALTEIVTREAIYYGPDDSSFLFSLVNWILPYAQRYMYNTHPDKYFQLKQSSFENLRQLKIVAVEKLFYRNVIRRVGITSKKRYDCNCLLQGNILYCSSGSDPHSIFLEFSRLLYNGTQELNFANFLHMITTMAESGSTQEQTEFFILNSQKIQKLPAEESSWFLQSFENDATAIENYLPQKVDEQNLSVFKKRPDFNSNWPPADWKTAPGFSSASAFGLKKPVPEATVELRDILTPTEMNSEFNIESDKIVMAPLNMENLSESQFNNLSNNLGVNVNLNVVLNESNEVLAEQAKLTGRLGELVAYKYFVGKVGDEVSVKWVNEANETGLPYDIIIGGSDEEDSTSMEYIEVKATKFGRKNWFVISMREWQFAIEKGESFSIAHVVLGDDNMAKVAIYKNPARLCQLGNLKLAMVVPKE</sequence>
<gene>
    <name evidence="4" type="ORF">ACJIZ3_017205</name>
</gene>
<dbReference type="NCBIfam" id="NF047352">
    <property type="entry name" value="P_loop_sacsin"/>
    <property type="match status" value="1"/>
</dbReference>
<dbReference type="InterPro" id="IPR058210">
    <property type="entry name" value="SACS/Nov_dom"/>
</dbReference>
<dbReference type="PANTHER" id="PTHR32387">
    <property type="entry name" value="WU:FJ29H11"/>
    <property type="match status" value="1"/>
</dbReference>
<accession>A0ABD3SW03</accession>
<dbReference type="Pfam" id="PF13020">
    <property type="entry name" value="NOV_C"/>
    <property type="match status" value="1"/>
</dbReference>
<feature type="region of interest" description="Disordered" evidence="1">
    <location>
        <begin position="354"/>
        <end position="455"/>
    </location>
</feature>
<dbReference type="PANTHER" id="PTHR32387:SF0">
    <property type="entry name" value="PROTEIN NO VEIN"/>
    <property type="match status" value="1"/>
</dbReference>
<dbReference type="InterPro" id="IPR036890">
    <property type="entry name" value="HATPase_C_sf"/>
</dbReference>
<feature type="domain" description="Sacsin/Nov" evidence="3">
    <location>
        <begin position="1157"/>
        <end position="1340"/>
    </location>
</feature>
<dbReference type="Pfam" id="PF25794">
    <property type="entry name" value="SACS"/>
    <property type="match status" value="1"/>
</dbReference>
<evidence type="ECO:0000259" key="3">
    <source>
        <dbReference type="Pfam" id="PF25794"/>
    </source>
</evidence>
<dbReference type="SUPFAM" id="SSF55874">
    <property type="entry name" value="ATPase domain of HSP90 chaperone/DNA topoisomerase II/histidine kinase"/>
    <property type="match status" value="1"/>
</dbReference>
<keyword evidence="5" id="KW-1185">Reference proteome</keyword>
<evidence type="ECO:0000313" key="5">
    <source>
        <dbReference type="Proteomes" id="UP001634393"/>
    </source>
</evidence>
<dbReference type="InterPro" id="IPR052957">
    <property type="entry name" value="Auxin_embryo_med"/>
</dbReference>